<feature type="region of interest" description="Disordered" evidence="1">
    <location>
        <begin position="396"/>
        <end position="436"/>
    </location>
</feature>
<dbReference type="PANTHER" id="PTHR12247">
    <property type="entry name" value="POLYCOMB GROUP PROTEIN"/>
    <property type="match status" value="1"/>
</dbReference>
<proteinExistence type="predicted"/>
<feature type="region of interest" description="Disordered" evidence="1">
    <location>
        <begin position="155"/>
        <end position="198"/>
    </location>
</feature>
<reference evidence="3" key="1">
    <citation type="journal article" date="2011" name="Genome Biol.">
        <title>The draft genome of the carcinogenic human liver fluke Clonorchis sinensis.</title>
        <authorList>
            <person name="Wang X."/>
            <person name="Chen W."/>
            <person name="Huang Y."/>
            <person name="Sun J."/>
            <person name="Men J."/>
            <person name="Liu H."/>
            <person name="Luo F."/>
            <person name="Guo L."/>
            <person name="Lv X."/>
            <person name="Deng C."/>
            <person name="Zhou C."/>
            <person name="Fan Y."/>
            <person name="Li X."/>
            <person name="Huang L."/>
            <person name="Hu Y."/>
            <person name="Liang C."/>
            <person name="Hu X."/>
            <person name="Xu J."/>
            <person name="Yu X."/>
        </authorList>
    </citation>
    <scope>NUCLEOTIDE SEQUENCE [LARGE SCALE GENOMIC DNA]</scope>
    <source>
        <strain evidence="3">Henan</strain>
    </source>
</reference>
<dbReference type="PROSITE" id="PS50105">
    <property type="entry name" value="SAM_DOMAIN"/>
    <property type="match status" value="1"/>
</dbReference>
<dbReference type="SUPFAM" id="SSF47769">
    <property type="entry name" value="SAM/Pointed domain"/>
    <property type="match status" value="1"/>
</dbReference>
<feature type="region of interest" description="Disordered" evidence="1">
    <location>
        <begin position="221"/>
        <end position="244"/>
    </location>
</feature>
<keyword evidence="4" id="KW-1185">Reference proteome</keyword>
<dbReference type="Pfam" id="PF00536">
    <property type="entry name" value="SAM_1"/>
    <property type="match status" value="1"/>
</dbReference>
<dbReference type="GO" id="GO:0005634">
    <property type="term" value="C:nucleus"/>
    <property type="evidence" value="ECO:0007669"/>
    <property type="project" value="TreeGrafter"/>
</dbReference>
<feature type="compositionally biased region" description="Polar residues" evidence="1">
    <location>
        <begin position="117"/>
        <end position="128"/>
    </location>
</feature>
<evidence type="ECO:0000313" key="4">
    <source>
        <dbReference type="Proteomes" id="UP000008909"/>
    </source>
</evidence>
<evidence type="ECO:0000259" key="2">
    <source>
        <dbReference type="PROSITE" id="PS50105"/>
    </source>
</evidence>
<protein>
    <submittedName>
        <fullName evidence="3">Polyhomeotic-proximal chromatin protein</fullName>
    </submittedName>
</protein>
<reference key="2">
    <citation type="submission" date="2011-10" db="EMBL/GenBank/DDBJ databases">
        <title>The genome and transcriptome sequence of Clonorchis sinensis provide insights into the carcinogenic liver fluke.</title>
        <authorList>
            <person name="Wang X."/>
            <person name="Huang Y."/>
            <person name="Chen W."/>
            <person name="Liu H."/>
            <person name="Guo L."/>
            <person name="Chen Y."/>
            <person name="Luo F."/>
            <person name="Zhou W."/>
            <person name="Sun J."/>
            <person name="Mao Q."/>
            <person name="Liang P."/>
            <person name="Zhou C."/>
            <person name="Tian Y."/>
            <person name="Men J."/>
            <person name="Lv X."/>
            <person name="Huang L."/>
            <person name="Zhou J."/>
            <person name="Hu Y."/>
            <person name="Li R."/>
            <person name="Zhang F."/>
            <person name="Lei H."/>
            <person name="Li X."/>
            <person name="Hu X."/>
            <person name="Liang C."/>
            <person name="Xu J."/>
            <person name="Wu Z."/>
            <person name="Yu X."/>
        </authorList>
    </citation>
    <scope>NUCLEOTIDE SEQUENCE</scope>
    <source>
        <strain>Henan</strain>
    </source>
</reference>
<dbReference type="AlphaFoldDB" id="G7YFH2"/>
<dbReference type="InterPro" id="IPR050548">
    <property type="entry name" value="PcG_chromatin_remod_factors"/>
</dbReference>
<organism evidence="3 4">
    <name type="scientific">Clonorchis sinensis</name>
    <name type="common">Chinese liver fluke</name>
    <dbReference type="NCBI Taxonomy" id="79923"/>
    <lineage>
        <taxon>Eukaryota</taxon>
        <taxon>Metazoa</taxon>
        <taxon>Spiralia</taxon>
        <taxon>Lophotrochozoa</taxon>
        <taxon>Platyhelminthes</taxon>
        <taxon>Trematoda</taxon>
        <taxon>Digenea</taxon>
        <taxon>Opisthorchiida</taxon>
        <taxon>Opisthorchiata</taxon>
        <taxon>Opisthorchiidae</taxon>
        <taxon>Clonorchis</taxon>
    </lineage>
</organism>
<name>G7YFH2_CLOSI</name>
<sequence length="723" mass="79526">MMVKDSVMAVHALDTGHRIDLKNVELRFTSQRLIAEAVEITRHHNVNRFEDVYAHIPTGHDVKFDMRMSIIRCGTCRANCSYITSNRYFSYETFHQVMFLCAYPRLTDRLSQTNVLPKTTSLPSTNRPAGNMGIVMPNSTTILPPIRRRRPLLHPVKSKQPPVGLQPSVGPSLPSDGENQAATVGPAGRTPNSTPTDTARIHLSTDVLPFLSVRHRFSRPPLDTIQDRRPRQMNQPSHRFRKSRVPPSYRILSYRITDHENVEFHSSLERLGMSFKSATHGIYRGNSTTPLEATGLLPVHRKSSTASAHGGSQKMPPPLLHHGPEGLRIWMHVVGGHVIYESNKPFPVKNGMSVVEAALLNECLNEEKEVVGDTVSTHKRPNEPNVPVLNGHEPMQLESELEEPKSSVSLSDNKSDASNKRLFGSVETNGKPQPTVFERLSNGPSSMVEKEHPKTNAVADGLSIYQAGQCNTSNTDHNATQIANGPIRLRERWMKRKLIRLGELTELLAVVANKAVARRRPIRVFIPTVFIRSLFPTNTRGPEFTLKPSKNTDESLALSHGVQVSTDTGFPLHTVGASGDEMFSRGINSGSAIRVPTPVMSSSVSTAPSLTDAASSSAPAFAQARPPMQQSGFFPFAQHSHTPQLPTPPPPGPVRKWTPEDVVAFVQGTPGCAAYASAFLTNEIDGEALLLLAKDQFIHPPIGMKIGPALKLAARLESIRHIN</sequence>
<dbReference type="PANTHER" id="PTHR12247:SF131">
    <property type="entry name" value="LD05287P"/>
    <property type="match status" value="1"/>
</dbReference>
<feature type="domain" description="SAM" evidence="2">
    <location>
        <begin position="657"/>
        <end position="704"/>
    </location>
</feature>
<evidence type="ECO:0000256" key="1">
    <source>
        <dbReference type="SAM" id="MobiDB-lite"/>
    </source>
</evidence>
<dbReference type="GO" id="GO:0042393">
    <property type="term" value="F:histone binding"/>
    <property type="evidence" value="ECO:0007669"/>
    <property type="project" value="TreeGrafter"/>
</dbReference>
<gene>
    <name evidence="3" type="ORF">CLF_106669</name>
</gene>
<dbReference type="EMBL" id="DF143189">
    <property type="protein sequence ID" value="GAA51705.1"/>
    <property type="molecule type" value="Genomic_DNA"/>
</dbReference>
<dbReference type="SMART" id="SM00454">
    <property type="entry name" value="SAM"/>
    <property type="match status" value="1"/>
</dbReference>
<feature type="region of interest" description="Disordered" evidence="1">
    <location>
        <begin position="372"/>
        <end position="391"/>
    </location>
</feature>
<dbReference type="CDD" id="cd09509">
    <property type="entry name" value="SAM_Polycomb"/>
    <property type="match status" value="1"/>
</dbReference>
<dbReference type="InterPro" id="IPR001660">
    <property type="entry name" value="SAM"/>
</dbReference>
<dbReference type="GO" id="GO:0045892">
    <property type="term" value="P:negative regulation of DNA-templated transcription"/>
    <property type="evidence" value="ECO:0007669"/>
    <property type="project" value="TreeGrafter"/>
</dbReference>
<dbReference type="Proteomes" id="UP000008909">
    <property type="component" value="Unassembled WGS sequence"/>
</dbReference>
<dbReference type="Gene3D" id="1.10.150.50">
    <property type="entry name" value="Transcription Factor, Ets-1"/>
    <property type="match status" value="1"/>
</dbReference>
<dbReference type="GO" id="GO:0003682">
    <property type="term" value="F:chromatin binding"/>
    <property type="evidence" value="ECO:0007669"/>
    <property type="project" value="TreeGrafter"/>
</dbReference>
<dbReference type="InterPro" id="IPR013761">
    <property type="entry name" value="SAM/pointed_sf"/>
</dbReference>
<evidence type="ECO:0000313" key="3">
    <source>
        <dbReference type="EMBL" id="GAA51705.1"/>
    </source>
</evidence>
<feature type="region of interest" description="Disordered" evidence="1">
    <location>
        <begin position="117"/>
        <end position="138"/>
    </location>
</feature>
<accession>G7YFH2</accession>